<protein>
    <submittedName>
        <fullName evidence="1">Serine/threonine protein phosphatase</fullName>
    </submittedName>
</protein>
<dbReference type="AlphaFoldDB" id="A0A386ZLT6"/>
<dbReference type="SUPFAM" id="SSF56112">
    <property type="entry name" value="Protein kinase-like (PK-like)"/>
    <property type="match status" value="1"/>
</dbReference>
<dbReference type="Proteomes" id="UP000267164">
    <property type="component" value="Chromosome"/>
</dbReference>
<dbReference type="InterPro" id="IPR011009">
    <property type="entry name" value="Kinase-like_dom_sf"/>
</dbReference>
<dbReference type="OrthoDB" id="4516319at2"/>
<keyword evidence="2" id="KW-1185">Reference proteome</keyword>
<name>A0A386ZLT6_9NOCA</name>
<reference evidence="1 2" key="1">
    <citation type="submission" date="2018-09" db="EMBL/GenBank/DDBJ databases">
        <title>Nocardia yunnanensis sp. nov., an actinomycete isolated from a soil sample.</title>
        <authorList>
            <person name="Zhang J."/>
        </authorList>
    </citation>
    <scope>NUCLEOTIDE SEQUENCE [LARGE SCALE GENOMIC DNA]</scope>
    <source>
        <strain evidence="1 2">CFHS0054</strain>
    </source>
</reference>
<dbReference type="KEGG" id="nyu:D7D52_07745"/>
<sequence length="310" mass="33717">MRSLWNSGRHNPAGVGGDSAILDVDGTPVFAKRIPLTDKELTSPGNTANLFDLPMFHQYGTGGPSFNAWRELAANITVTQGILSGETAAFPMLFHWRVLPGRPAVAPEHADIEAVFANSNGSPAVRSRLKALAAATSSLTLFSEYIPHPMSKWLHDNPIAKAATTERHLAEIVTFLNTRALLHMDAHFDNLRTDGNRLYLTDFGLATSPTFDLSPTERAFTIYHATYDADYLAMRLVNWLVTALCGIPIPPTGTPTARNDYVLRCATGDIPTAAPPDIVPILLRHAPTAAKMNPFWESAFLGDTRAVYPG</sequence>
<accession>A0A386ZLT6</accession>
<proteinExistence type="predicted"/>
<gene>
    <name evidence="1" type="ORF">D7D52_07745</name>
</gene>
<evidence type="ECO:0000313" key="2">
    <source>
        <dbReference type="Proteomes" id="UP000267164"/>
    </source>
</evidence>
<dbReference type="EMBL" id="CP032568">
    <property type="protein sequence ID" value="AYF78822.1"/>
    <property type="molecule type" value="Genomic_DNA"/>
</dbReference>
<organism evidence="1 2">
    <name type="scientific">Nocardia yunnanensis</name>
    <dbReference type="NCBI Taxonomy" id="2382165"/>
    <lineage>
        <taxon>Bacteria</taxon>
        <taxon>Bacillati</taxon>
        <taxon>Actinomycetota</taxon>
        <taxon>Actinomycetes</taxon>
        <taxon>Mycobacteriales</taxon>
        <taxon>Nocardiaceae</taxon>
        <taxon>Nocardia</taxon>
    </lineage>
</organism>
<evidence type="ECO:0000313" key="1">
    <source>
        <dbReference type="EMBL" id="AYF78822.1"/>
    </source>
</evidence>